<sequence length="91" mass="9968">MFFFLFVAVAWATLFIPGPKWLSFIVGCVVIWIALIFVIFGWAGVVWDSHMQPGATHAKWGLIAGILMLLSRATYVIKAVIAILISPPGPP</sequence>
<dbReference type="Proteomes" id="UP000253782">
    <property type="component" value="Unassembled WGS sequence"/>
</dbReference>
<proteinExistence type="predicted"/>
<reference evidence="2 3" key="1">
    <citation type="submission" date="2018-07" db="EMBL/GenBank/DDBJ databases">
        <title>Dyella tabacisoli L4-6T, whole genome shotgun sequence.</title>
        <authorList>
            <person name="Zhou X.-K."/>
            <person name="Li W.-J."/>
            <person name="Duan Y.-Q."/>
        </authorList>
    </citation>
    <scope>NUCLEOTIDE SEQUENCE [LARGE SCALE GENOMIC DNA]</scope>
    <source>
        <strain evidence="2 3">L4-6</strain>
    </source>
</reference>
<accession>A0A369UTT1</accession>
<evidence type="ECO:0000313" key="2">
    <source>
        <dbReference type="EMBL" id="RDD83010.1"/>
    </source>
</evidence>
<dbReference type="EMBL" id="QQAH01000002">
    <property type="protein sequence ID" value="RDD83010.1"/>
    <property type="molecule type" value="Genomic_DNA"/>
</dbReference>
<dbReference type="AlphaFoldDB" id="A0A369UTT1"/>
<evidence type="ECO:0000313" key="3">
    <source>
        <dbReference type="Proteomes" id="UP000253782"/>
    </source>
</evidence>
<name>A0A369UTT1_9GAMM</name>
<keyword evidence="3" id="KW-1185">Reference proteome</keyword>
<evidence type="ECO:0000256" key="1">
    <source>
        <dbReference type="SAM" id="Phobius"/>
    </source>
</evidence>
<keyword evidence="1" id="KW-0472">Membrane</keyword>
<organism evidence="2 3">
    <name type="scientific">Dyella tabacisoli</name>
    <dbReference type="NCBI Taxonomy" id="2282381"/>
    <lineage>
        <taxon>Bacteria</taxon>
        <taxon>Pseudomonadati</taxon>
        <taxon>Pseudomonadota</taxon>
        <taxon>Gammaproteobacteria</taxon>
        <taxon>Lysobacterales</taxon>
        <taxon>Rhodanobacteraceae</taxon>
        <taxon>Dyella</taxon>
    </lineage>
</organism>
<feature type="transmembrane region" description="Helical" evidence="1">
    <location>
        <begin position="22"/>
        <end position="48"/>
    </location>
</feature>
<gene>
    <name evidence="2" type="ORF">DVJ77_03945</name>
</gene>
<protein>
    <submittedName>
        <fullName evidence="2">Uncharacterized protein</fullName>
    </submittedName>
</protein>
<keyword evidence="1" id="KW-1133">Transmembrane helix</keyword>
<comment type="caution">
    <text evidence="2">The sequence shown here is derived from an EMBL/GenBank/DDBJ whole genome shotgun (WGS) entry which is preliminary data.</text>
</comment>
<feature type="transmembrane region" description="Helical" evidence="1">
    <location>
        <begin position="60"/>
        <end position="85"/>
    </location>
</feature>
<keyword evidence="1" id="KW-0812">Transmembrane</keyword>
<dbReference type="RefSeq" id="WP_114844124.1">
    <property type="nucleotide sequence ID" value="NZ_JBHSPE010000001.1"/>
</dbReference>